<gene>
    <name evidence="1" type="ORF">SAMN06273570_2459</name>
</gene>
<evidence type="ECO:0000313" key="1">
    <source>
        <dbReference type="EMBL" id="SOD38073.1"/>
    </source>
</evidence>
<keyword evidence="2" id="KW-1185">Reference proteome</keyword>
<protein>
    <submittedName>
        <fullName evidence="1">Uncharacterized protein</fullName>
    </submittedName>
</protein>
<organism evidence="1 2">
    <name type="scientific">Candidatus Pantoea floridensis</name>
    <dbReference type="NCBI Taxonomy" id="1938870"/>
    <lineage>
        <taxon>Bacteria</taxon>
        <taxon>Pseudomonadati</taxon>
        <taxon>Pseudomonadota</taxon>
        <taxon>Gammaproteobacteria</taxon>
        <taxon>Enterobacterales</taxon>
        <taxon>Erwiniaceae</taxon>
        <taxon>Pantoea</taxon>
    </lineage>
</organism>
<dbReference type="EMBL" id="OCMY01000001">
    <property type="protein sequence ID" value="SOD38073.1"/>
    <property type="molecule type" value="Genomic_DNA"/>
</dbReference>
<dbReference type="Proteomes" id="UP000219271">
    <property type="component" value="Unassembled WGS sequence"/>
</dbReference>
<accession>A0A286BV93</accession>
<evidence type="ECO:0000313" key="2">
    <source>
        <dbReference type="Proteomes" id="UP000219271"/>
    </source>
</evidence>
<reference evidence="2" key="1">
    <citation type="submission" date="2017-09" db="EMBL/GenBank/DDBJ databases">
        <authorList>
            <person name="Varghese N."/>
            <person name="Submissions S."/>
        </authorList>
    </citation>
    <scope>NUCLEOTIDE SEQUENCE [LARGE SCALE GENOMIC DNA]</scope>
    <source>
        <strain evidence="2">JKS000234</strain>
    </source>
</reference>
<sequence>MSIGGAIQKNNDGRFISQAGFPMNLPEKYIHQHVLIISTPDTVKSPSNRYQSFKSVARRVLS</sequence>
<proteinExistence type="predicted"/>
<dbReference type="AlphaFoldDB" id="A0A286BV93"/>
<name>A0A286BV93_9GAMM</name>